<keyword evidence="9" id="KW-1015">Disulfide bond</keyword>
<evidence type="ECO:0000256" key="1">
    <source>
        <dbReference type="ARBA" id="ARBA00004651"/>
    </source>
</evidence>
<evidence type="ECO:0000256" key="14">
    <source>
        <dbReference type="RuleBase" id="RU000688"/>
    </source>
</evidence>
<keyword evidence="4 14" id="KW-0812">Transmembrane</keyword>
<dbReference type="GO" id="GO:0005886">
    <property type="term" value="C:plasma membrane"/>
    <property type="evidence" value="ECO:0007669"/>
    <property type="project" value="UniProtKB-SubCell"/>
</dbReference>
<reference evidence="17" key="3">
    <citation type="submission" date="2025-09" db="UniProtKB">
        <authorList>
            <consortium name="Ensembl"/>
        </authorList>
    </citation>
    <scope>IDENTIFICATION</scope>
</reference>
<evidence type="ECO:0000256" key="3">
    <source>
        <dbReference type="ARBA" id="ARBA00022475"/>
    </source>
</evidence>
<dbReference type="OMA" id="RFPMSTV"/>
<dbReference type="PRINTS" id="PR00237">
    <property type="entry name" value="GPCRRHODOPSN"/>
</dbReference>
<sequence length="398" mass="44668">MALSGISLWAGHLNSSFSGNHSNTTQFPLDGSCWESFAVTLILVLCYGLVLIMGLVGNILLICIIARQRDRPNVTSIFIANLSTSDILMCVFCLPFTLSSMLMDQWVFGAALCRLTPFIQCMSVTVSVLSLVLIALERHQLVLHPSGWKPSPAQACSALLGVWLVSAVTALPFLAFQLLSSDPYSELPPPHSQLQACHEMWPSMQDRRAYSTALLVFQYCGPLLLMLLCYLRIFLRLQHRRSLLERQCSCSRAEEQRRVAHSKRVSIMLVALVMAFGVCWLPLNMFNAVADWNEEALPVCQHDLLFSFCHLLAMSSTCINPIIYGFLNTNFRSEVRSALLHCHCRPLEENYENIPLSVMNTDISNSVPERSITCYSTHAKSDLYIQESDLTTLGKYFE</sequence>
<dbReference type="Proteomes" id="UP001501920">
    <property type="component" value="Chromosome 10"/>
</dbReference>
<dbReference type="PROSITE" id="PS00237">
    <property type="entry name" value="G_PROTEIN_RECEP_F1_1"/>
    <property type="match status" value="1"/>
</dbReference>
<keyword evidence="11" id="KW-0325">Glycoprotein</keyword>
<feature type="transmembrane region" description="Helical" evidence="15">
    <location>
        <begin position="265"/>
        <end position="285"/>
    </location>
</feature>
<keyword evidence="5 15" id="KW-1133">Transmembrane helix</keyword>
<evidence type="ECO:0000313" key="17">
    <source>
        <dbReference type="Ensembl" id="ENSPNAP00000018134.2"/>
    </source>
</evidence>
<dbReference type="Gene3D" id="1.20.1070.10">
    <property type="entry name" value="Rhodopsin 7-helix transmembrane proteins"/>
    <property type="match status" value="1"/>
</dbReference>
<feature type="transmembrane region" description="Helical" evidence="15">
    <location>
        <begin position="117"/>
        <end position="136"/>
    </location>
</feature>
<proteinExistence type="inferred from homology"/>
<protein>
    <recommendedName>
        <fullName evidence="16">G-protein coupled receptors family 1 profile domain-containing protein</fullName>
    </recommendedName>
</protein>
<keyword evidence="3" id="KW-1003">Cell membrane</keyword>
<feature type="transmembrane region" description="Helical" evidence="15">
    <location>
        <begin position="157"/>
        <end position="179"/>
    </location>
</feature>
<dbReference type="Pfam" id="PF00001">
    <property type="entry name" value="7tm_1"/>
    <property type="match status" value="1"/>
</dbReference>
<evidence type="ECO:0000256" key="2">
    <source>
        <dbReference type="ARBA" id="ARBA00010663"/>
    </source>
</evidence>
<evidence type="ECO:0000256" key="13">
    <source>
        <dbReference type="ARBA" id="ARBA00023288"/>
    </source>
</evidence>
<evidence type="ECO:0000313" key="18">
    <source>
        <dbReference type="Proteomes" id="UP001501920"/>
    </source>
</evidence>
<evidence type="ECO:0000256" key="4">
    <source>
        <dbReference type="ARBA" id="ARBA00022692"/>
    </source>
</evidence>
<feature type="transmembrane region" description="Helical" evidence="15">
    <location>
        <begin position="78"/>
        <end position="97"/>
    </location>
</feature>
<dbReference type="FunFam" id="1.20.1070.10:FF:000062">
    <property type="entry name" value="Neuropeptide Y receptor type 1"/>
    <property type="match status" value="1"/>
</dbReference>
<keyword evidence="13" id="KW-0449">Lipoprotein</keyword>
<dbReference type="GO" id="GO:0043005">
    <property type="term" value="C:neuron projection"/>
    <property type="evidence" value="ECO:0007669"/>
    <property type="project" value="TreeGrafter"/>
</dbReference>
<keyword evidence="6 14" id="KW-0297">G-protein coupled receptor</keyword>
<evidence type="ECO:0000256" key="10">
    <source>
        <dbReference type="ARBA" id="ARBA00023170"/>
    </source>
</evidence>
<dbReference type="PRINTS" id="PR01012">
    <property type="entry name" value="NRPEPTIDEYR"/>
</dbReference>
<dbReference type="InterPro" id="IPR000611">
    <property type="entry name" value="NPY_rcpt"/>
</dbReference>
<dbReference type="GeneTree" id="ENSGT00940000164226"/>
<evidence type="ECO:0000256" key="8">
    <source>
        <dbReference type="ARBA" id="ARBA00023139"/>
    </source>
</evidence>
<name>A0A3B4D5E4_PYGNA</name>
<evidence type="ECO:0000256" key="6">
    <source>
        <dbReference type="ARBA" id="ARBA00023040"/>
    </source>
</evidence>
<evidence type="ECO:0000256" key="5">
    <source>
        <dbReference type="ARBA" id="ARBA00022989"/>
    </source>
</evidence>
<dbReference type="STRING" id="42514.ENSPNAP00000018134"/>
<dbReference type="GO" id="GO:0042923">
    <property type="term" value="F:neuropeptide binding"/>
    <property type="evidence" value="ECO:0007669"/>
    <property type="project" value="TreeGrafter"/>
</dbReference>
<keyword evidence="7 15" id="KW-0472">Membrane</keyword>
<feature type="transmembrane region" description="Helical" evidence="15">
    <location>
        <begin position="42"/>
        <end position="66"/>
    </location>
</feature>
<accession>A0A3B4D5E4</accession>
<dbReference type="Ensembl" id="ENSPNAT00000027220.2">
    <property type="protein sequence ID" value="ENSPNAP00000018134.2"/>
    <property type="gene ID" value="ENSPNAG00000024487.2"/>
</dbReference>
<evidence type="ECO:0000256" key="7">
    <source>
        <dbReference type="ARBA" id="ARBA00023136"/>
    </source>
</evidence>
<dbReference type="InterPro" id="IPR000276">
    <property type="entry name" value="GPCR_Rhodpsn"/>
</dbReference>
<feature type="domain" description="G-protein coupled receptors family 1 profile" evidence="16">
    <location>
        <begin position="57"/>
        <end position="324"/>
    </location>
</feature>
<feature type="transmembrane region" description="Helical" evidence="15">
    <location>
        <begin position="305"/>
        <end position="327"/>
    </location>
</feature>
<organism evidence="17 18">
    <name type="scientific">Pygocentrus nattereri</name>
    <name type="common">Red-bellied piranha</name>
    <dbReference type="NCBI Taxonomy" id="42514"/>
    <lineage>
        <taxon>Eukaryota</taxon>
        <taxon>Metazoa</taxon>
        <taxon>Chordata</taxon>
        <taxon>Craniata</taxon>
        <taxon>Vertebrata</taxon>
        <taxon>Euteleostomi</taxon>
        <taxon>Actinopterygii</taxon>
        <taxon>Neopterygii</taxon>
        <taxon>Teleostei</taxon>
        <taxon>Ostariophysi</taxon>
        <taxon>Characiformes</taxon>
        <taxon>Characoidei</taxon>
        <taxon>Pygocentrus</taxon>
    </lineage>
</organism>
<evidence type="ECO:0000256" key="15">
    <source>
        <dbReference type="SAM" id="Phobius"/>
    </source>
</evidence>
<dbReference type="PROSITE" id="PS50262">
    <property type="entry name" value="G_PROTEIN_RECEP_F1_2"/>
    <property type="match status" value="1"/>
</dbReference>
<keyword evidence="12 14" id="KW-0807">Transducer</keyword>
<comment type="similarity">
    <text evidence="2 14">Belongs to the G-protein coupled receptor 1 family.</text>
</comment>
<dbReference type="InterPro" id="IPR017452">
    <property type="entry name" value="GPCR_Rhodpsn_7TM"/>
</dbReference>
<evidence type="ECO:0000256" key="9">
    <source>
        <dbReference type="ARBA" id="ARBA00023157"/>
    </source>
</evidence>
<dbReference type="AlphaFoldDB" id="A0A3B4D5E4"/>
<evidence type="ECO:0000256" key="11">
    <source>
        <dbReference type="ARBA" id="ARBA00023180"/>
    </source>
</evidence>
<comment type="subcellular location">
    <subcellularLocation>
        <location evidence="1">Cell membrane</location>
        <topology evidence="1">Multi-pass membrane protein</topology>
    </subcellularLocation>
</comment>
<feature type="transmembrane region" description="Helical" evidence="15">
    <location>
        <begin position="209"/>
        <end position="231"/>
    </location>
</feature>
<dbReference type="SUPFAM" id="SSF81321">
    <property type="entry name" value="Family A G protein-coupled receptor-like"/>
    <property type="match status" value="1"/>
</dbReference>
<keyword evidence="8" id="KW-0564">Palmitate</keyword>
<keyword evidence="10 14" id="KW-0675">Receptor</keyword>
<reference evidence="17" key="2">
    <citation type="submission" date="2025-08" db="UniProtKB">
        <authorList>
            <consortium name="Ensembl"/>
        </authorList>
    </citation>
    <scope>IDENTIFICATION</scope>
</reference>
<reference evidence="17 18" key="1">
    <citation type="submission" date="2020-10" db="EMBL/GenBank/DDBJ databases">
        <title>Pygocentrus nattereri (red-bellied piranha) genome, fPygNat1, primary haplotype.</title>
        <authorList>
            <person name="Myers G."/>
            <person name="Meyer A."/>
            <person name="Karagic N."/>
            <person name="Pippel M."/>
            <person name="Winkler S."/>
            <person name="Tracey A."/>
            <person name="Wood J."/>
            <person name="Formenti G."/>
            <person name="Howe K."/>
            <person name="Fedrigo O."/>
            <person name="Jarvis E.D."/>
        </authorList>
    </citation>
    <scope>NUCLEOTIDE SEQUENCE [LARGE SCALE GENOMIC DNA]</scope>
</reference>
<evidence type="ECO:0000256" key="12">
    <source>
        <dbReference type="ARBA" id="ARBA00023224"/>
    </source>
</evidence>
<evidence type="ECO:0000259" key="16">
    <source>
        <dbReference type="PROSITE" id="PS50262"/>
    </source>
</evidence>
<dbReference type="GO" id="GO:0004983">
    <property type="term" value="F:neuropeptide Y receptor activity"/>
    <property type="evidence" value="ECO:0007669"/>
    <property type="project" value="InterPro"/>
</dbReference>
<keyword evidence="18" id="KW-1185">Reference proteome</keyword>
<dbReference type="PANTHER" id="PTHR24235:SF25">
    <property type="entry name" value="NEUROPEPTIDE Y RECEPTOR TYPE 4-RELATED"/>
    <property type="match status" value="1"/>
</dbReference>
<dbReference type="PANTHER" id="PTHR24235">
    <property type="entry name" value="NEUROPEPTIDE Y RECEPTOR"/>
    <property type="match status" value="1"/>
</dbReference>